<dbReference type="InterPro" id="IPR012902">
    <property type="entry name" value="N_methyl_site"/>
</dbReference>
<keyword evidence="2" id="KW-0488">Methylation</keyword>
<evidence type="ECO:0000256" key="6">
    <source>
        <dbReference type="SAM" id="Phobius"/>
    </source>
</evidence>
<keyword evidence="8" id="KW-1185">Reference proteome</keyword>
<dbReference type="Proteomes" id="UP000033423">
    <property type="component" value="Unassembled WGS sequence"/>
</dbReference>
<evidence type="ECO:0000313" key="8">
    <source>
        <dbReference type="Proteomes" id="UP000033423"/>
    </source>
</evidence>
<protein>
    <submittedName>
        <fullName evidence="7">Fimbrial protein</fullName>
    </submittedName>
</protein>
<dbReference type="SUPFAM" id="SSF54523">
    <property type="entry name" value="Pili subunits"/>
    <property type="match status" value="1"/>
</dbReference>
<comment type="caution">
    <text evidence="7">The sequence shown here is derived from an EMBL/GenBank/DDBJ whole genome shotgun (WGS) entry which is preliminary data.</text>
</comment>
<keyword evidence="4 6" id="KW-1133">Transmembrane helix</keyword>
<dbReference type="EMBL" id="LACI01002340">
    <property type="protein sequence ID" value="KJU82379.1"/>
    <property type="molecule type" value="Genomic_DNA"/>
</dbReference>
<evidence type="ECO:0000256" key="3">
    <source>
        <dbReference type="ARBA" id="ARBA00022692"/>
    </source>
</evidence>
<feature type="transmembrane region" description="Helical" evidence="6">
    <location>
        <begin position="21"/>
        <end position="40"/>
    </location>
</feature>
<accession>A0A0F3GKA0</accession>
<evidence type="ECO:0000256" key="5">
    <source>
        <dbReference type="ARBA" id="ARBA00023136"/>
    </source>
</evidence>
<gene>
    <name evidence="7" type="ORF">MBAV_005428</name>
</gene>
<dbReference type="PANTHER" id="PTHR30093:SF44">
    <property type="entry name" value="TYPE II SECRETION SYSTEM CORE PROTEIN G"/>
    <property type="match status" value="1"/>
</dbReference>
<sequence>MNRIKLGTCTRDELGFTLVELLIVIAIIGILTAIAVPAFLGQREKSKVRAVEAGAKGAVADLQGYLDSYAAGDPYIVLIKPFMTATGTQGCYEASNATATGRTCMTVFNKVRAGTYAAYPGGMTDLINYFVNHNTNKGDKSPFTGEQLFVTTHTTEGEIFLTPTGNSSINITAYATDTTSPIFSQIVTVR</sequence>
<dbReference type="NCBIfam" id="TIGR02532">
    <property type="entry name" value="IV_pilin_GFxxxE"/>
    <property type="match status" value="1"/>
</dbReference>
<reference evidence="7 8" key="1">
    <citation type="submission" date="2015-02" db="EMBL/GenBank/DDBJ databases">
        <title>Single-cell genomics of uncultivated deep-branching MTB reveals a conserved set of magnetosome genes.</title>
        <authorList>
            <person name="Kolinko S."/>
            <person name="Richter M."/>
            <person name="Glockner F.O."/>
            <person name="Brachmann A."/>
            <person name="Schuler D."/>
        </authorList>
    </citation>
    <scope>NUCLEOTIDE SEQUENCE [LARGE SCALE GENOMIC DNA]</scope>
    <source>
        <strain evidence="7">TM-1</strain>
    </source>
</reference>
<name>A0A0F3GKA0_9BACT</name>
<organism evidence="7 8">
    <name type="scientific">Candidatus Magnetobacterium bavaricum</name>
    <dbReference type="NCBI Taxonomy" id="29290"/>
    <lineage>
        <taxon>Bacteria</taxon>
        <taxon>Pseudomonadati</taxon>
        <taxon>Nitrospirota</taxon>
        <taxon>Thermodesulfovibrionia</taxon>
        <taxon>Thermodesulfovibrionales</taxon>
        <taxon>Candidatus Magnetobacteriaceae</taxon>
        <taxon>Candidatus Magnetobacterium</taxon>
    </lineage>
</organism>
<comment type="subcellular location">
    <subcellularLocation>
        <location evidence="1">Membrane</location>
        <topology evidence="1">Single-pass membrane protein</topology>
    </subcellularLocation>
</comment>
<proteinExistence type="predicted"/>
<evidence type="ECO:0000313" key="7">
    <source>
        <dbReference type="EMBL" id="KJU82379.1"/>
    </source>
</evidence>
<dbReference type="Gene3D" id="3.30.700.10">
    <property type="entry name" value="Glycoprotein, Type 4 Pilin"/>
    <property type="match status" value="1"/>
</dbReference>
<dbReference type="PANTHER" id="PTHR30093">
    <property type="entry name" value="GENERAL SECRETION PATHWAY PROTEIN G"/>
    <property type="match status" value="1"/>
</dbReference>
<keyword evidence="5 6" id="KW-0472">Membrane</keyword>
<dbReference type="AlphaFoldDB" id="A0A0F3GKA0"/>
<keyword evidence="3 6" id="KW-0812">Transmembrane</keyword>
<dbReference type="Pfam" id="PF07963">
    <property type="entry name" value="N_methyl"/>
    <property type="match status" value="1"/>
</dbReference>
<evidence type="ECO:0000256" key="2">
    <source>
        <dbReference type="ARBA" id="ARBA00022481"/>
    </source>
</evidence>
<evidence type="ECO:0000256" key="1">
    <source>
        <dbReference type="ARBA" id="ARBA00004167"/>
    </source>
</evidence>
<dbReference type="InterPro" id="IPR045584">
    <property type="entry name" value="Pilin-like"/>
</dbReference>
<evidence type="ECO:0000256" key="4">
    <source>
        <dbReference type="ARBA" id="ARBA00022989"/>
    </source>
</evidence>
<dbReference type="GO" id="GO:0016020">
    <property type="term" value="C:membrane"/>
    <property type="evidence" value="ECO:0007669"/>
    <property type="project" value="UniProtKB-SubCell"/>
</dbReference>